<evidence type="ECO:0000259" key="3">
    <source>
        <dbReference type="Pfam" id="PF08281"/>
    </source>
</evidence>
<dbReference type="RefSeq" id="WP_317834251.1">
    <property type="nucleotide sequence ID" value="NZ_CP136920.1"/>
</dbReference>
<dbReference type="InterPro" id="IPR014284">
    <property type="entry name" value="RNA_pol_sigma-70_dom"/>
</dbReference>
<evidence type="ECO:0000256" key="1">
    <source>
        <dbReference type="ARBA" id="ARBA00011344"/>
    </source>
</evidence>
<dbReference type="Proteomes" id="UP001304300">
    <property type="component" value="Chromosome"/>
</dbReference>
<dbReference type="SUPFAM" id="SSF88659">
    <property type="entry name" value="Sigma3 and sigma4 domains of RNA polymerase sigma factors"/>
    <property type="match status" value="1"/>
</dbReference>
<evidence type="ECO:0000313" key="5">
    <source>
        <dbReference type="Proteomes" id="UP001304300"/>
    </source>
</evidence>
<dbReference type="SUPFAM" id="SSF54427">
    <property type="entry name" value="NTF2-like"/>
    <property type="match status" value="1"/>
</dbReference>
<evidence type="ECO:0000259" key="2">
    <source>
        <dbReference type="Pfam" id="PF04542"/>
    </source>
</evidence>
<dbReference type="NCBIfam" id="NF007214">
    <property type="entry name" value="PRK09636.1"/>
    <property type="match status" value="1"/>
</dbReference>
<organism evidence="4 5">
    <name type="scientific">Rubellicoccus peritrichatus</name>
    <dbReference type="NCBI Taxonomy" id="3080537"/>
    <lineage>
        <taxon>Bacteria</taxon>
        <taxon>Pseudomonadati</taxon>
        <taxon>Verrucomicrobiota</taxon>
        <taxon>Opitutia</taxon>
        <taxon>Puniceicoccales</taxon>
        <taxon>Cerasicoccaceae</taxon>
        <taxon>Rubellicoccus</taxon>
    </lineage>
</organism>
<dbReference type="Gene3D" id="1.10.10.10">
    <property type="entry name" value="Winged helix-like DNA-binding domain superfamily/Winged helix DNA-binding domain"/>
    <property type="match status" value="1"/>
</dbReference>
<dbReference type="Pfam" id="PF04542">
    <property type="entry name" value="Sigma70_r2"/>
    <property type="match status" value="1"/>
</dbReference>
<dbReference type="Pfam" id="PF08281">
    <property type="entry name" value="Sigma70_r4_2"/>
    <property type="match status" value="1"/>
</dbReference>
<dbReference type="PANTHER" id="PTHR30173:SF43">
    <property type="entry name" value="ECF RNA POLYMERASE SIGMA FACTOR SIGI-RELATED"/>
    <property type="match status" value="1"/>
</dbReference>
<proteinExistence type="predicted"/>
<feature type="domain" description="RNA polymerase sigma-70 region 2" evidence="2">
    <location>
        <begin position="8"/>
        <end position="72"/>
    </location>
</feature>
<dbReference type="InterPro" id="IPR013249">
    <property type="entry name" value="RNA_pol_sigma70_r4_t2"/>
</dbReference>
<dbReference type="InterPro" id="IPR013325">
    <property type="entry name" value="RNA_pol_sigma_r2"/>
</dbReference>
<dbReference type="GO" id="GO:0016987">
    <property type="term" value="F:sigma factor activity"/>
    <property type="evidence" value="ECO:0007669"/>
    <property type="project" value="InterPro"/>
</dbReference>
<dbReference type="InterPro" id="IPR032710">
    <property type="entry name" value="NTF2-like_dom_sf"/>
</dbReference>
<protein>
    <submittedName>
        <fullName evidence="4">RNA polymerase sigma factor SigJ</fullName>
    </submittedName>
</protein>
<evidence type="ECO:0000313" key="4">
    <source>
        <dbReference type="EMBL" id="WOO41767.1"/>
    </source>
</evidence>
<dbReference type="InterPro" id="IPR036388">
    <property type="entry name" value="WH-like_DNA-bd_sf"/>
</dbReference>
<sequence>MHPEETQIFESYRSLLEAIAYRMVGSLSEAEDVVQNTYIKWAKVEKEAIRSPKSWLVTTCSRTAMDVLKSAKVRRLEYVGPWLPEPFIETKSNTPDEKAEIDDTVSMALMLALEKLTAAERAALLLHDVFDYSFDEVGEILKRSSVACRNLASRARKKAQTNRTKFKVSPHEHEKLLSTFLDAAQSGDINSLKSILVESVELHSDGGGKVTAARKVVIGNEVVSKFFANIYARPKTGQTQAVIKHYWYNGAPGIVGFENNKPVVAFSIEIDPESGKIEKLFALRNPDKLKYFCNDALIAEKSQ</sequence>
<dbReference type="GO" id="GO:0006352">
    <property type="term" value="P:DNA-templated transcription initiation"/>
    <property type="evidence" value="ECO:0007669"/>
    <property type="project" value="InterPro"/>
</dbReference>
<dbReference type="PANTHER" id="PTHR30173">
    <property type="entry name" value="SIGMA 19 FACTOR"/>
    <property type="match status" value="1"/>
</dbReference>
<dbReference type="GO" id="GO:0003677">
    <property type="term" value="F:DNA binding"/>
    <property type="evidence" value="ECO:0007669"/>
    <property type="project" value="InterPro"/>
</dbReference>
<dbReference type="NCBIfam" id="TIGR02937">
    <property type="entry name" value="sigma70-ECF"/>
    <property type="match status" value="1"/>
</dbReference>
<comment type="subunit">
    <text evidence="1">Interacts transiently with the RNA polymerase catalytic core formed by RpoA, RpoB, RpoC and RpoZ (2 alpha, 1 beta, 1 beta' and 1 omega subunit) to form the RNA polymerase holoenzyme that can initiate transcription.</text>
</comment>
<dbReference type="Gene3D" id="1.10.1740.10">
    <property type="match status" value="1"/>
</dbReference>
<accession>A0AAQ3LC89</accession>
<keyword evidence="5" id="KW-1185">Reference proteome</keyword>
<feature type="domain" description="RNA polymerase sigma factor 70 region 4 type 2" evidence="3">
    <location>
        <begin position="107"/>
        <end position="158"/>
    </location>
</feature>
<dbReference type="SUPFAM" id="SSF88946">
    <property type="entry name" value="Sigma2 domain of RNA polymerase sigma factors"/>
    <property type="match status" value="1"/>
</dbReference>
<gene>
    <name evidence="4" type="primary">sigJ</name>
    <name evidence="4" type="ORF">RZN69_01605</name>
</gene>
<dbReference type="InterPro" id="IPR052704">
    <property type="entry name" value="ECF_Sigma-70_Domain"/>
</dbReference>
<name>A0AAQ3LC89_9BACT</name>
<dbReference type="InterPro" id="IPR013324">
    <property type="entry name" value="RNA_pol_sigma_r3/r4-like"/>
</dbReference>
<reference evidence="4 5" key="1">
    <citation type="submission" date="2023-10" db="EMBL/GenBank/DDBJ databases">
        <title>Rubellicoccus peritrichatus gen. nov., sp. nov., isolated from an algae of coral reef tank.</title>
        <authorList>
            <person name="Luo J."/>
        </authorList>
    </citation>
    <scope>NUCLEOTIDE SEQUENCE [LARGE SCALE GENOMIC DNA]</scope>
    <source>
        <strain evidence="4 5">CR14</strain>
    </source>
</reference>
<dbReference type="InterPro" id="IPR007627">
    <property type="entry name" value="RNA_pol_sigma70_r2"/>
</dbReference>
<dbReference type="AlphaFoldDB" id="A0AAQ3LC89"/>
<dbReference type="KEGG" id="puo:RZN69_01605"/>
<dbReference type="EMBL" id="CP136920">
    <property type="protein sequence ID" value="WOO41767.1"/>
    <property type="molecule type" value="Genomic_DNA"/>
</dbReference>